<reference evidence="1 2" key="1">
    <citation type="submission" date="2014-04" db="EMBL/GenBank/DDBJ databases">
        <authorList>
            <consortium name="DOE Joint Genome Institute"/>
            <person name="Kuo A."/>
            <person name="Ruytinx J."/>
            <person name="Rineau F."/>
            <person name="Colpaert J."/>
            <person name="Kohler A."/>
            <person name="Nagy L.G."/>
            <person name="Floudas D."/>
            <person name="Copeland A."/>
            <person name="Barry K.W."/>
            <person name="Cichocki N."/>
            <person name="Veneault-Fourrey C."/>
            <person name="LaButti K."/>
            <person name="Lindquist E.A."/>
            <person name="Lipzen A."/>
            <person name="Lundell T."/>
            <person name="Morin E."/>
            <person name="Murat C."/>
            <person name="Sun H."/>
            <person name="Tunlid A."/>
            <person name="Henrissat B."/>
            <person name="Grigoriev I.V."/>
            <person name="Hibbett D.S."/>
            <person name="Martin F."/>
            <person name="Nordberg H.P."/>
            <person name="Cantor M.N."/>
            <person name="Hua S.X."/>
        </authorList>
    </citation>
    <scope>NUCLEOTIDE SEQUENCE [LARGE SCALE GENOMIC DNA]</scope>
    <source>
        <strain evidence="1 2">UH-Slu-Lm8-n1</strain>
    </source>
</reference>
<dbReference type="AlphaFoldDB" id="A0A0D0A631"/>
<gene>
    <name evidence="1" type="ORF">CY34DRAFT_810790</name>
</gene>
<evidence type="ECO:0000313" key="1">
    <source>
        <dbReference type="EMBL" id="KIK37011.1"/>
    </source>
</evidence>
<accession>A0A0D0A631</accession>
<reference evidence="2" key="2">
    <citation type="submission" date="2015-01" db="EMBL/GenBank/DDBJ databases">
        <title>Evolutionary Origins and Diversification of the Mycorrhizal Mutualists.</title>
        <authorList>
            <consortium name="DOE Joint Genome Institute"/>
            <consortium name="Mycorrhizal Genomics Consortium"/>
            <person name="Kohler A."/>
            <person name="Kuo A."/>
            <person name="Nagy L.G."/>
            <person name="Floudas D."/>
            <person name="Copeland A."/>
            <person name="Barry K.W."/>
            <person name="Cichocki N."/>
            <person name="Veneault-Fourrey C."/>
            <person name="LaButti K."/>
            <person name="Lindquist E.A."/>
            <person name="Lipzen A."/>
            <person name="Lundell T."/>
            <person name="Morin E."/>
            <person name="Murat C."/>
            <person name="Riley R."/>
            <person name="Ohm R."/>
            <person name="Sun H."/>
            <person name="Tunlid A."/>
            <person name="Henrissat B."/>
            <person name="Grigoriev I.V."/>
            <person name="Hibbett D.S."/>
            <person name="Martin F."/>
        </authorList>
    </citation>
    <scope>NUCLEOTIDE SEQUENCE [LARGE SCALE GENOMIC DNA]</scope>
    <source>
        <strain evidence="2">UH-Slu-Lm8-n1</strain>
    </source>
</reference>
<dbReference type="Proteomes" id="UP000054485">
    <property type="component" value="Unassembled WGS sequence"/>
</dbReference>
<protein>
    <submittedName>
        <fullName evidence="1">Uncharacterized protein</fullName>
    </submittedName>
</protein>
<feature type="non-terminal residue" evidence="1">
    <location>
        <position position="1"/>
    </location>
</feature>
<name>A0A0D0A631_9AGAM</name>
<keyword evidence="2" id="KW-1185">Reference proteome</keyword>
<organism evidence="1 2">
    <name type="scientific">Suillus luteus UH-Slu-Lm8-n1</name>
    <dbReference type="NCBI Taxonomy" id="930992"/>
    <lineage>
        <taxon>Eukaryota</taxon>
        <taxon>Fungi</taxon>
        <taxon>Dikarya</taxon>
        <taxon>Basidiomycota</taxon>
        <taxon>Agaricomycotina</taxon>
        <taxon>Agaricomycetes</taxon>
        <taxon>Agaricomycetidae</taxon>
        <taxon>Boletales</taxon>
        <taxon>Suillineae</taxon>
        <taxon>Suillaceae</taxon>
        <taxon>Suillus</taxon>
    </lineage>
</organism>
<sequence>DSAQQRRGGSVKIASSTMMDVNSCVFEKTEQGEGANWYVLYYLCPISTQPPQSTLGRKWNISLAPCSVFPKYRVQRG</sequence>
<dbReference type="InParanoid" id="A0A0D0A631"/>
<dbReference type="EMBL" id="KN835481">
    <property type="protein sequence ID" value="KIK37011.1"/>
    <property type="molecule type" value="Genomic_DNA"/>
</dbReference>
<proteinExistence type="predicted"/>
<evidence type="ECO:0000313" key="2">
    <source>
        <dbReference type="Proteomes" id="UP000054485"/>
    </source>
</evidence>
<dbReference type="HOGENOM" id="CLU_2644887_0_0_1"/>